<dbReference type="PANTHER" id="PTHR46211">
    <property type="entry name" value="GLYCEROPHOSPHORYL DIESTER PHOSPHODIESTERASE"/>
    <property type="match status" value="1"/>
</dbReference>
<dbReference type="GO" id="GO:0006629">
    <property type="term" value="P:lipid metabolic process"/>
    <property type="evidence" value="ECO:0007669"/>
    <property type="project" value="InterPro"/>
</dbReference>
<gene>
    <name evidence="3" type="ORF">IAB88_09650</name>
</gene>
<organism evidence="3 4">
    <name type="scientific">Candidatus Limisoma faecipullorum</name>
    <dbReference type="NCBI Taxonomy" id="2840854"/>
    <lineage>
        <taxon>Bacteria</taxon>
        <taxon>Pseudomonadati</taxon>
        <taxon>Bacteroidota</taxon>
        <taxon>Bacteroidia</taxon>
        <taxon>Bacteroidales</taxon>
        <taxon>Candidatus Limisoma</taxon>
    </lineage>
</organism>
<evidence type="ECO:0000313" key="3">
    <source>
        <dbReference type="EMBL" id="MBO8477235.1"/>
    </source>
</evidence>
<dbReference type="Proteomes" id="UP000823598">
    <property type="component" value="Unassembled WGS sequence"/>
</dbReference>
<accession>A0A9D9IS97</accession>
<dbReference type="EMBL" id="JADIMC010000115">
    <property type="protein sequence ID" value="MBO8477235.1"/>
    <property type="molecule type" value="Genomic_DNA"/>
</dbReference>
<sequence length="969" mass="105488">MKNYIVAVLLSLCVVATAFARPALIGHRGSYWGVENSAEAFIAGAEAGYQYLETDVKVAGDGTFILIHDDDTERLGGNLDILSATIDELKAETYTQTRGGVTYTGKICTLEEYLQICKDYGCIPFIELKWADGINNNDCSNLGRMVETVIEYGFGDEAIINTSMRNCLKYVRDNYPDFKLMFLCNTNWESNFDWCVENNIGAYIQTGCFDKETVVQFHEQDLPVGVWTVNTEANYKIYGNYGCDFIAVDYLKTDNLPELDPFAPLVPNRIDYPDHRGIVQEEYAPELEGVDGMPADGVKKVLIYGDRCYQLKTDGTLTVLVKPAGSGGTRAASAARVAGGVSDIALSADGVLFAAAASADGVALLRYGDEGFSEFLSLDDAVASTPVCVSGASDSGLYVYYMGTDAVRRLEFYDEGDGEPQSAYLRSNMCEGLEAVALAVSPFDRDNVLVKRADGSFAEYSFDREGLDLSLFMDVPEEVFPVEQSMIHPFRYGAALYALSVRRDDAGKAVFRMVDITGGFQSAEVVSQEIVPFEDGGEGYLAGFGDVENGFIYLYLYDSSAGLARYVIEGEEPEGNIGEVDFRLEKLWSFTDNEGNAPEHIDGSNAQQGGAYKGYFYINDCADKLIYVYGKDGLAGTLPGGSGWGAACDDAGNVIVRDDKNAGNSHILMIYPSGVMPGDDVEAVRLEFDLLDSGQTNFISASGDVLGDGGYVYFYPNGQTVVNMVEIANGEVVDILRSGELSILSSTAGYVIPYRNNPENWLYMVRNNGIYEYNGTDAGLLVGGSSTRPPLRNSTCGAEYFLLSSHEIVIYNSGANYKGGFTIKDLTENVYVESVSPIGSKGYEEGGNYSVSNWMFAEKIDAGSYYLYQYCPANGIAVYRFWDANYVPDGGVEAVAVDERLSVYPNPAADVLHIDTAEPVSDVAVYSMSGAEVLRIEGESVRQIDVSGLPAGMYVLKADGKVARFVKKF</sequence>
<dbReference type="NCBIfam" id="TIGR04183">
    <property type="entry name" value="Por_Secre_tail"/>
    <property type="match status" value="1"/>
</dbReference>
<keyword evidence="1" id="KW-0732">Signal</keyword>
<feature type="signal peptide" evidence="1">
    <location>
        <begin position="1"/>
        <end position="20"/>
    </location>
</feature>
<dbReference type="Pfam" id="PF03009">
    <property type="entry name" value="GDPD"/>
    <property type="match status" value="1"/>
</dbReference>
<reference evidence="3" key="2">
    <citation type="journal article" date="2021" name="PeerJ">
        <title>Extensive microbial diversity within the chicken gut microbiome revealed by metagenomics and culture.</title>
        <authorList>
            <person name="Gilroy R."/>
            <person name="Ravi A."/>
            <person name="Getino M."/>
            <person name="Pursley I."/>
            <person name="Horton D.L."/>
            <person name="Alikhan N.F."/>
            <person name="Baker D."/>
            <person name="Gharbi K."/>
            <person name="Hall N."/>
            <person name="Watson M."/>
            <person name="Adriaenssens E.M."/>
            <person name="Foster-Nyarko E."/>
            <person name="Jarju S."/>
            <person name="Secka A."/>
            <person name="Antonio M."/>
            <person name="Oren A."/>
            <person name="Chaudhuri R.R."/>
            <person name="La Ragione R."/>
            <person name="Hildebrand F."/>
            <person name="Pallen M.J."/>
        </authorList>
    </citation>
    <scope>NUCLEOTIDE SEQUENCE</scope>
    <source>
        <strain evidence="3">6919</strain>
    </source>
</reference>
<dbReference type="PROSITE" id="PS51704">
    <property type="entry name" value="GP_PDE"/>
    <property type="match status" value="1"/>
</dbReference>
<dbReference type="InterPro" id="IPR030395">
    <property type="entry name" value="GP_PDE_dom"/>
</dbReference>
<dbReference type="InterPro" id="IPR026444">
    <property type="entry name" value="Secre_tail"/>
</dbReference>
<dbReference type="PANTHER" id="PTHR46211:SF1">
    <property type="entry name" value="GLYCEROPHOSPHODIESTER PHOSPHODIESTERASE, CYTOPLASMIC"/>
    <property type="match status" value="1"/>
</dbReference>
<dbReference type="AlphaFoldDB" id="A0A9D9IS97"/>
<comment type="caution">
    <text evidence="3">The sequence shown here is derived from an EMBL/GenBank/DDBJ whole genome shotgun (WGS) entry which is preliminary data.</text>
</comment>
<evidence type="ECO:0000313" key="4">
    <source>
        <dbReference type="Proteomes" id="UP000823598"/>
    </source>
</evidence>
<dbReference type="InterPro" id="IPR011041">
    <property type="entry name" value="Quinoprot_gluc/sorb_DH_b-prop"/>
</dbReference>
<dbReference type="SUPFAM" id="SSF51695">
    <property type="entry name" value="PLC-like phosphodiesterases"/>
    <property type="match status" value="1"/>
</dbReference>
<evidence type="ECO:0000259" key="2">
    <source>
        <dbReference type="PROSITE" id="PS51704"/>
    </source>
</evidence>
<dbReference type="Pfam" id="PF18962">
    <property type="entry name" value="Por_Secre_tail"/>
    <property type="match status" value="1"/>
</dbReference>
<feature type="domain" description="GP-PDE" evidence="2">
    <location>
        <begin position="22"/>
        <end position="263"/>
    </location>
</feature>
<protein>
    <submittedName>
        <fullName evidence="3">T9SS type A sorting domain-containing protein</fullName>
    </submittedName>
</protein>
<evidence type="ECO:0000256" key="1">
    <source>
        <dbReference type="SAM" id="SignalP"/>
    </source>
</evidence>
<dbReference type="GO" id="GO:0008081">
    <property type="term" value="F:phosphoric diester hydrolase activity"/>
    <property type="evidence" value="ECO:0007669"/>
    <property type="project" value="InterPro"/>
</dbReference>
<dbReference type="Gene3D" id="3.20.20.190">
    <property type="entry name" value="Phosphatidylinositol (PI) phosphodiesterase"/>
    <property type="match status" value="1"/>
</dbReference>
<dbReference type="SUPFAM" id="SSF50952">
    <property type="entry name" value="Soluble quinoprotein glucose dehydrogenase"/>
    <property type="match status" value="1"/>
</dbReference>
<proteinExistence type="predicted"/>
<feature type="chain" id="PRO_5039503327" evidence="1">
    <location>
        <begin position="21"/>
        <end position="969"/>
    </location>
</feature>
<reference evidence="3" key="1">
    <citation type="submission" date="2020-10" db="EMBL/GenBank/DDBJ databases">
        <authorList>
            <person name="Gilroy R."/>
        </authorList>
    </citation>
    <scope>NUCLEOTIDE SEQUENCE</scope>
    <source>
        <strain evidence="3">6919</strain>
    </source>
</reference>
<name>A0A9D9IS97_9BACT</name>
<dbReference type="InterPro" id="IPR017946">
    <property type="entry name" value="PLC-like_Pdiesterase_TIM-brl"/>
</dbReference>